<dbReference type="InterPro" id="IPR036396">
    <property type="entry name" value="Cyt_P450_sf"/>
</dbReference>
<evidence type="ECO:0000313" key="5">
    <source>
        <dbReference type="Proteomes" id="UP001556196"/>
    </source>
</evidence>
<dbReference type="Pfam" id="PF00067">
    <property type="entry name" value="p450"/>
    <property type="match status" value="1"/>
</dbReference>
<gene>
    <name evidence="4" type="ORF">ABUE31_05245</name>
</gene>
<accession>A0ABV3QWP6</accession>
<evidence type="ECO:0000256" key="1">
    <source>
        <dbReference type="ARBA" id="ARBA00001971"/>
    </source>
</evidence>
<comment type="similarity">
    <text evidence="2 3">Belongs to the cytochrome P450 family.</text>
</comment>
<organism evidence="4 5">
    <name type="scientific">Mesorhizobium marinum</name>
    <dbReference type="NCBI Taxonomy" id="3228790"/>
    <lineage>
        <taxon>Bacteria</taxon>
        <taxon>Pseudomonadati</taxon>
        <taxon>Pseudomonadota</taxon>
        <taxon>Alphaproteobacteria</taxon>
        <taxon>Hyphomicrobiales</taxon>
        <taxon>Phyllobacteriaceae</taxon>
        <taxon>Mesorhizobium</taxon>
    </lineage>
</organism>
<protein>
    <submittedName>
        <fullName evidence="4">Cytochrome P450</fullName>
    </submittedName>
</protein>
<dbReference type="SUPFAM" id="SSF48264">
    <property type="entry name" value="Cytochrome P450"/>
    <property type="match status" value="1"/>
</dbReference>
<keyword evidence="3" id="KW-0349">Heme</keyword>
<dbReference type="PROSITE" id="PS00086">
    <property type="entry name" value="CYTOCHROME_P450"/>
    <property type="match status" value="1"/>
</dbReference>
<dbReference type="PANTHER" id="PTHR46696">
    <property type="entry name" value="P450, PUTATIVE (EUROFUNG)-RELATED"/>
    <property type="match status" value="1"/>
</dbReference>
<evidence type="ECO:0000256" key="2">
    <source>
        <dbReference type="ARBA" id="ARBA00010617"/>
    </source>
</evidence>
<comment type="cofactor">
    <cofactor evidence="1">
        <name>heme</name>
        <dbReference type="ChEBI" id="CHEBI:30413"/>
    </cofactor>
</comment>
<keyword evidence="3" id="KW-0503">Monooxygenase</keyword>
<comment type="caution">
    <text evidence="4">The sequence shown here is derived from an EMBL/GenBank/DDBJ whole genome shotgun (WGS) entry which is preliminary data.</text>
</comment>
<sequence>MQPLQPPPYLSFDATTRRLRLDPREPRFYQNPYEAYAWLHEQGSTFFWEQFGHWCFGGHDDVNRLLRDRRLGRQNPAGIPDSRGAGQDRSHLKSFDAIEAHSMLELEPPVHTRLRTLVNRAFVSRQVERLRPRVEALAHELIDGFPAGEAFDLLPAFATPLPITIIAEMLGVPVAMGPQLLDWSHDMVAMYTHGRTRETELAADRAAREFSDFLRGYVAERKKAPGDDLLSLLISAQENGQKLTEDELVSSAILLLNAGHEATVHQAGNAVRAILQQGGDPRRFFASADATAATVEECLRFDAPLHYFARYTYEDLEIAPGVTVKSGDQLGLLLGMANRDPAAFSDPGTFSPGRADQKNVSFGAGIHFCIGAPLARLELQAALGVLFDRLPNLALAGEPRFRDSWHFHGLERLMVTTGV</sequence>
<keyword evidence="3" id="KW-0479">Metal-binding</keyword>
<proteinExistence type="inferred from homology"/>
<name>A0ABV3QWP6_9HYPH</name>
<dbReference type="InterPro" id="IPR001128">
    <property type="entry name" value="Cyt_P450"/>
</dbReference>
<dbReference type="EMBL" id="JBFOCI010000001">
    <property type="protein sequence ID" value="MEW9805388.1"/>
    <property type="molecule type" value="Genomic_DNA"/>
</dbReference>
<reference evidence="4 5" key="1">
    <citation type="submission" date="2024-06" db="EMBL/GenBank/DDBJ databases">
        <authorList>
            <person name="Tuo L."/>
        </authorList>
    </citation>
    <scope>NUCLEOTIDE SEQUENCE [LARGE SCALE GENOMIC DNA]</scope>
    <source>
        <strain evidence="4 5">ZMM04-5</strain>
    </source>
</reference>
<keyword evidence="3" id="KW-0560">Oxidoreductase</keyword>
<dbReference type="InterPro" id="IPR017972">
    <property type="entry name" value="Cyt_P450_CS"/>
</dbReference>
<evidence type="ECO:0000256" key="3">
    <source>
        <dbReference type="RuleBase" id="RU000461"/>
    </source>
</evidence>
<keyword evidence="3" id="KW-0408">Iron</keyword>
<dbReference type="Proteomes" id="UP001556196">
    <property type="component" value="Unassembled WGS sequence"/>
</dbReference>
<dbReference type="PRINTS" id="PR00359">
    <property type="entry name" value="BP450"/>
</dbReference>
<dbReference type="Gene3D" id="1.10.630.10">
    <property type="entry name" value="Cytochrome P450"/>
    <property type="match status" value="1"/>
</dbReference>
<keyword evidence="5" id="KW-1185">Reference proteome</keyword>
<dbReference type="RefSeq" id="WP_367722431.1">
    <property type="nucleotide sequence ID" value="NZ_JBFOCH010000023.1"/>
</dbReference>
<dbReference type="InterPro" id="IPR002397">
    <property type="entry name" value="Cyt_P450_B"/>
</dbReference>
<evidence type="ECO:0000313" key="4">
    <source>
        <dbReference type="EMBL" id="MEW9805388.1"/>
    </source>
</evidence>
<dbReference type="PANTHER" id="PTHR46696:SF1">
    <property type="entry name" value="CYTOCHROME P450 YJIB-RELATED"/>
    <property type="match status" value="1"/>
</dbReference>
<dbReference type="CDD" id="cd20625">
    <property type="entry name" value="CYP164-like"/>
    <property type="match status" value="1"/>
</dbReference>